<dbReference type="GO" id="GO:0005524">
    <property type="term" value="F:ATP binding"/>
    <property type="evidence" value="ECO:0007669"/>
    <property type="project" value="InterPro"/>
</dbReference>
<evidence type="ECO:0000313" key="4">
    <source>
        <dbReference type="Proteomes" id="UP000012073"/>
    </source>
</evidence>
<dbReference type="AlphaFoldDB" id="R7QEL8"/>
<dbReference type="KEGG" id="ccp:CHC_T00004945001"/>
<name>R7QEL8_CHOCR</name>
<dbReference type="EMBL" id="HG001808">
    <property type="protein sequence ID" value="CDF36952.1"/>
    <property type="molecule type" value="Genomic_DNA"/>
</dbReference>
<protein>
    <recommendedName>
        <fullName evidence="2">Protein kinase domain-containing protein</fullName>
    </recommendedName>
</protein>
<dbReference type="SUPFAM" id="SSF56112">
    <property type="entry name" value="Protein kinase-like (PK-like)"/>
    <property type="match status" value="1"/>
</dbReference>
<keyword evidence="4" id="KW-1185">Reference proteome</keyword>
<gene>
    <name evidence="3" type="ORF">CHC_T00004945001</name>
</gene>
<dbReference type="InterPro" id="IPR011009">
    <property type="entry name" value="Kinase-like_dom_sf"/>
</dbReference>
<evidence type="ECO:0000313" key="3">
    <source>
        <dbReference type="EMBL" id="CDF36952.1"/>
    </source>
</evidence>
<dbReference type="GO" id="GO:0004672">
    <property type="term" value="F:protein kinase activity"/>
    <property type="evidence" value="ECO:0007669"/>
    <property type="project" value="InterPro"/>
</dbReference>
<proteinExistence type="predicted"/>
<dbReference type="PhylomeDB" id="R7QEL8"/>
<evidence type="ECO:0000259" key="2">
    <source>
        <dbReference type="PROSITE" id="PS50011"/>
    </source>
</evidence>
<dbReference type="InterPro" id="IPR000719">
    <property type="entry name" value="Prot_kinase_dom"/>
</dbReference>
<feature type="domain" description="Protein kinase" evidence="2">
    <location>
        <begin position="402"/>
        <end position="625"/>
    </location>
</feature>
<dbReference type="Proteomes" id="UP000012073">
    <property type="component" value="Unassembled WGS sequence"/>
</dbReference>
<dbReference type="Gene3D" id="1.10.510.10">
    <property type="entry name" value="Transferase(Phosphotransferase) domain 1"/>
    <property type="match status" value="1"/>
</dbReference>
<feature type="compositionally biased region" description="Polar residues" evidence="1">
    <location>
        <begin position="351"/>
        <end position="363"/>
    </location>
</feature>
<feature type="region of interest" description="Disordered" evidence="1">
    <location>
        <begin position="313"/>
        <end position="363"/>
    </location>
</feature>
<feature type="compositionally biased region" description="Acidic residues" evidence="1">
    <location>
        <begin position="616"/>
        <end position="625"/>
    </location>
</feature>
<evidence type="ECO:0000256" key="1">
    <source>
        <dbReference type="SAM" id="MobiDB-lite"/>
    </source>
</evidence>
<sequence length="625" mass="69936">MAYPCPPINDTLRSWSREQNENCFANLQLPPTPPLVSSVYTGHSSTGHTMIEILPERTRFIAWSDFDDKVKAACRDSKILIASLPETERLEVGAMFIGARQQLTESYIVPTETDTLHIVSNASCSVARVYEKLDHKQTLVTAGHNERIPSSLFRYGGSPPIDLVFRRSPGFMFSESKNKNQEQIILVVGDLKRPSIPLTPTPVQENSSGHVAATHNDGYKEEGKSWYVSMMSQALIHAMHTKNGCVFLTNHNDTIFMKVGAHSGRSGWKLQVEVSRFYKCNADESSFHAIIAMLRECETSSNSSDELQAAFNDFQKTRLRKNPRESSGTNESSRNVLKPEKITRGLGSRVTEATSGRSGTKAANTAACIQNRHMRPKTQDCALFEQDAAQLYQPELIRRLMEASDDIITTDGHSTVLRSWNGDMEVAVKYWNCASQEGLDMIVNEAEVYEEVADTCPHLLGTVLPRVVALWKEPETDTVVVTEHVGESLSIETNENGLNEVLRCGNVVLDSRDSELLTQAAHEALRELHETGLRHMDIGTRNMRAKREMDEKGVVTWRVWFIDLGLAYFSQDDRDKGQDDRDKGQDENDLRRACATKFSRSTCDTAAPVDSSESTSDGENEDYFP</sequence>
<feature type="region of interest" description="Disordered" evidence="1">
    <location>
        <begin position="573"/>
        <end position="625"/>
    </location>
</feature>
<dbReference type="Gramene" id="CDF36952">
    <property type="protein sequence ID" value="CDF36952"/>
    <property type="gene ID" value="CHC_T00004945001"/>
</dbReference>
<dbReference type="PROSITE" id="PS50011">
    <property type="entry name" value="PROTEIN_KINASE_DOM"/>
    <property type="match status" value="1"/>
</dbReference>
<accession>R7QEL8</accession>
<dbReference type="RefSeq" id="XP_005716771.1">
    <property type="nucleotide sequence ID" value="XM_005716714.1"/>
</dbReference>
<feature type="compositionally biased region" description="Basic and acidic residues" evidence="1">
    <location>
        <begin position="573"/>
        <end position="592"/>
    </location>
</feature>
<dbReference type="GeneID" id="17324485"/>
<feature type="compositionally biased region" description="Polar residues" evidence="1">
    <location>
        <begin position="325"/>
        <end position="335"/>
    </location>
</feature>
<organism evidence="3 4">
    <name type="scientific">Chondrus crispus</name>
    <name type="common">Carrageen Irish moss</name>
    <name type="synonym">Polymorpha crispa</name>
    <dbReference type="NCBI Taxonomy" id="2769"/>
    <lineage>
        <taxon>Eukaryota</taxon>
        <taxon>Rhodophyta</taxon>
        <taxon>Florideophyceae</taxon>
        <taxon>Rhodymeniophycidae</taxon>
        <taxon>Gigartinales</taxon>
        <taxon>Gigartinaceae</taxon>
        <taxon>Chondrus</taxon>
    </lineage>
</organism>
<reference evidence="4" key="1">
    <citation type="journal article" date="2013" name="Proc. Natl. Acad. Sci. U.S.A.">
        <title>Genome structure and metabolic features in the red seaweed Chondrus crispus shed light on evolution of the Archaeplastida.</title>
        <authorList>
            <person name="Collen J."/>
            <person name="Porcel B."/>
            <person name="Carre W."/>
            <person name="Ball S.G."/>
            <person name="Chaparro C."/>
            <person name="Tonon T."/>
            <person name="Barbeyron T."/>
            <person name="Michel G."/>
            <person name="Noel B."/>
            <person name="Valentin K."/>
            <person name="Elias M."/>
            <person name="Artiguenave F."/>
            <person name="Arun A."/>
            <person name="Aury J.M."/>
            <person name="Barbosa-Neto J.F."/>
            <person name="Bothwell J.H."/>
            <person name="Bouget F.Y."/>
            <person name="Brillet L."/>
            <person name="Cabello-Hurtado F."/>
            <person name="Capella-Gutierrez S."/>
            <person name="Charrier B."/>
            <person name="Cladiere L."/>
            <person name="Cock J.M."/>
            <person name="Coelho S.M."/>
            <person name="Colleoni C."/>
            <person name="Czjzek M."/>
            <person name="Da Silva C."/>
            <person name="Delage L."/>
            <person name="Denoeud F."/>
            <person name="Deschamps P."/>
            <person name="Dittami S.M."/>
            <person name="Gabaldon T."/>
            <person name="Gachon C.M."/>
            <person name="Groisillier A."/>
            <person name="Herve C."/>
            <person name="Jabbari K."/>
            <person name="Katinka M."/>
            <person name="Kloareg B."/>
            <person name="Kowalczyk N."/>
            <person name="Labadie K."/>
            <person name="Leblanc C."/>
            <person name="Lopez P.J."/>
            <person name="McLachlan D.H."/>
            <person name="Meslet-Cladiere L."/>
            <person name="Moustafa A."/>
            <person name="Nehr Z."/>
            <person name="Nyvall Collen P."/>
            <person name="Panaud O."/>
            <person name="Partensky F."/>
            <person name="Poulain J."/>
            <person name="Rensing S.A."/>
            <person name="Rousvoal S."/>
            <person name="Samson G."/>
            <person name="Symeonidi A."/>
            <person name="Weissenbach J."/>
            <person name="Zambounis A."/>
            <person name="Wincker P."/>
            <person name="Boyen C."/>
        </authorList>
    </citation>
    <scope>NUCLEOTIDE SEQUENCE [LARGE SCALE GENOMIC DNA]</scope>
    <source>
        <strain evidence="4">cv. Stackhouse</strain>
    </source>
</reference>